<reference evidence="2" key="1">
    <citation type="journal article" date="2019" name="Int. J. Syst. Evol. Microbiol.">
        <title>The Global Catalogue of Microorganisms (GCM) 10K type strain sequencing project: providing services to taxonomists for standard genome sequencing and annotation.</title>
        <authorList>
            <consortium name="The Broad Institute Genomics Platform"/>
            <consortium name="The Broad Institute Genome Sequencing Center for Infectious Disease"/>
            <person name="Wu L."/>
            <person name="Ma J."/>
        </authorList>
    </citation>
    <scope>NUCLEOTIDE SEQUENCE [LARGE SCALE GENOMIC DNA]</scope>
    <source>
        <strain evidence="2">JCM 15421</strain>
    </source>
</reference>
<name>A0ABP3U256_9GAMM</name>
<evidence type="ECO:0008006" key="3">
    <source>
        <dbReference type="Google" id="ProtNLM"/>
    </source>
</evidence>
<sequence length="95" mass="10495">MDANRPDLRKLPLSGTGRLAAMNLKSLEREALNLPPEDRAKLAQELLESLDSLSTAESERLWLEQADRRAREIDAGVVSLASGEDVSRKARALLK</sequence>
<accession>A0ABP3U256</accession>
<organism evidence="1 2">
    <name type="scientific">Dokdonella soli</name>
    <dbReference type="NCBI Taxonomy" id="529810"/>
    <lineage>
        <taxon>Bacteria</taxon>
        <taxon>Pseudomonadati</taxon>
        <taxon>Pseudomonadota</taxon>
        <taxon>Gammaproteobacteria</taxon>
        <taxon>Lysobacterales</taxon>
        <taxon>Rhodanobacteraceae</taxon>
        <taxon>Dokdonella</taxon>
    </lineage>
</organism>
<proteinExistence type="predicted"/>
<evidence type="ECO:0000313" key="2">
    <source>
        <dbReference type="Proteomes" id="UP001501523"/>
    </source>
</evidence>
<dbReference type="RefSeq" id="WP_343792673.1">
    <property type="nucleotide sequence ID" value="NZ_BAAAEU010000024.1"/>
</dbReference>
<comment type="caution">
    <text evidence="1">The sequence shown here is derived from an EMBL/GenBank/DDBJ whole genome shotgun (WGS) entry which is preliminary data.</text>
</comment>
<dbReference type="EMBL" id="BAAAEU010000024">
    <property type="protein sequence ID" value="GAA0720801.1"/>
    <property type="molecule type" value="Genomic_DNA"/>
</dbReference>
<evidence type="ECO:0000313" key="1">
    <source>
        <dbReference type="EMBL" id="GAA0720801.1"/>
    </source>
</evidence>
<dbReference type="Pfam" id="PF09720">
    <property type="entry name" value="Unstab_antitox"/>
    <property type="match status" value="1"/>
</dbReference>
<dbReference type="InterPro" id="IPR013406">
    <property type="entry name" value="CHP02574_addiction_mod"/>
</dbReference>
<keyword evidence="2" id="KW-1185">Reference proteome</keyword>
<dbReference type="Proteomes" id="UP001501523">
    <property type="component" value="Unassembled WGS sequence"/>
</dbReference>
<protein>
    <recommendedName>
        <fullName evidence="3">Addiction module antitoxin RelB</fullName>
    </recommendedName>
</protein>
<gene>
    <name evidence="1" type="ORF">GCM10009105_30560</name>
</gene>